<feature type="compositionally biased region" description="Basic residues" evidence="1">
    <location>
        <begin position="1617"/>
        <end position="1627"/>
    </location>
</feature>
<feature type="region of interest" description="Disordered" evidence="1">
    <location>
        <begin position="69"/>
        <end position="98"/>
    </location>
</feature>
<dbReference type="InterPro" id="IPR045142">
    <property type="entry name" value="BCAS3-like"/>
</dbReference>
<dbReference type="PANTHER" id="PTHR13268">
    <property type="entry name" value="BREAST CARCINOMA AMPLIFIED SEQUENCE 3"/>
    <property type="match status" value="1"/>
</dbReference>
<dbReference type="GO" id="GO:0006914">
    <property type="term" value="P:autophagy"/>
    <property type="evidence" value="ECO:0007669"/>
    <property type="project" value="InterPro"/>
</dbReference>
<organism evidence="3 4">
    <name type="scientific">Coprinopsis marcescibilis</name>
    <name type="common">Agaric fungus</name>
    <name type="synonym">Psathyrella marcescibilis</name>
    <dbReference type="NCBI Taxonomy" id="230819"/>
    <lineage>
        <taxon>Eukaryota</taxon>
        <taxon>Fungi</taxon>
        <taxon>Dikarya</taxon>
        <taxon>Basidiomycota</taxon>
        <taxon>Agaricomycotina</taxon>
        <taxon>Agaricomycetes</taxon>
        <taxon>Agaricomycetidae</taxon>
        <taxon>Agaricales</taxon>
        <taxon>Agaricineae</taxon>
        <taxon>Psathyrellaceae</taxon>
        <taxon>Coprinopsis</taxon>
    </lineage>
</organism>
<dbReference type="OrthoDB" id="25778at2759"/>
<feature type="region of interest" description="Disordered" evidence="1">
    <location>
        <begin position="1529"/>
        <end position="1551"/>
    </location>
</feature>
<proteinExistence type="predicted"/>
<keyword evidence="4" id="KW-1185">Reference proteome</keyword>
<feature type="compositionally biased region" description="Low complexity" evidence="1">
    <location>
        <begin position="1146"/>
        <end position="1161"/>
    </location>
</feature>
<evidence type="ECO:0000313" key="3">
    <source>
        <dbReference type="EMBL" id="TFK18810.1"/>
    </source>
</evidence>
<feature type="compositionally biased region" description="Low complexity" evidence="1">
    <location>
        <begin position="736"/>
        <end position="755"/>
    </location>
</feature>
<feature type="region of interest" description="Disordered" evidence="1">
    <location>
        <begin position="842"/>
        <end position="866"/>
    </location>
</feature>
<dbReference type="GO" id="GO:0042594">
    <property type="term" value="P:response to starvation"/>
    <property type="evidence" value="ECO:0007669"/>
    <property type="project" value="TreeGrafter"/>
</dbReference>
<dbReference type="Pfam" id="PF21034">
    <property type="entry name" value="BCAS3_WD40"/>
    <property type="match status" value="1"/>
</dbReference>
<dbReference type="EMBL" id="ML210377">
    <property type="protein sequence ID" value="TFK18810.1"/>
    <property type="molecule type" value="Genomic_DNA"/>
</dbReference>
<evidence type="ECO:0000259" key="2">
    <source>
        <dbReference type="Pfam" id="PF21034"/>
    </source>
</evidence>
<feature type="compositionally biased region" description="Low complexity" evidence="1">
    <location>
        <begin position="844"/>
        <end position="854"/>
    </location>
</feature>
<feature type="compositionally biased region" description="Gly residues" evidence="1">
    <location>
        <begin position="756"/>
        <end position="766"/>
    </location>
</feature>
<feature type="region of interest" description="Disordered" evidence="1">
    <location>
        <begin position="1577"/>
        <end position="1627"/>
    </location>
</feature>
<feature type="region of interest" description="Disordered" evidence="1">
    <location>
        <begin position="1233"/>
        <end position="1273"/>
    </location>
</feature>
<feature type="domain" description="BCAS3 WD40" evidence="2">
    <location>
        <begin position="1024"/>
        <end position="1085"/>
    </location>
</feature>
<feature type="region of interest" description="Disordered" evidence="1">
    <location>
        <begin position="729"/>
        <end position="773"/>
    </location>
</feature>
<dbReference type="Proteomes" id="UP000307440">
    <property type="component" value="Unassembled WGS sequence"/>
</dbReference>
<feature type="compositionally biased region" description="Low complexity" evidence="1">
    <location>
        <begin position="15"/>
        <end position="29"/>
    </location>
</feature>
<feature type="region of interest" description="Disordered" evidence="1">
    <location>
        <begin position="665"/>
        <end position="685"/>
    </location>
</feature>
<dbReference type="STRING" id="230819.A0A5C3KFH2"/>
<dbReference type="InterPro" id="IPR048382">
    <property type="entry name" value="BCAS3_WD40"/>
</dbReference>
<dbReference type="PANTHER" id="PTHR13268:SF0">
    <property type="entry name" value="BCAS3 MICROTUBULE ASSOCIATED CELL MIGRATION FACTOR"/>
    <property type="match status" value="1"/>
</dbReference>
<evidence type="ECO:0000313" key="4">
    <source>
        <dbReference type="Proteomes" id="UP000307440"/>
    </source>
</evidence>
<reference evidence="3 4" key="1">
    <citation type="journal article" date="2019" name="Nat. Ecol. Evol.">
        <title>Megaphylogeny resolves global patterns of mushroom evolution.</title>
        <authorList>
            <person name="Varga T."/>
            <person name="Krizsan K."/>
            <person name="Foldi C."/>
            <person name="Dima B."/>
            <person name="Sanchez-Garcia M."/>
            <person name="Sanchez-Ramirez S."/>
            <person name="Szollosi G.J."/>
            <person name="Szarkandi J.G."/>
            <person name="Papp V."/>
            <person name="Albert L."/>
            <person name="Andreopoulos W."/>
            <person name="Angelini C."/>
            <person name="Antonin V."/>
            <person name="Barry K.W."/>
            <person name="Bougher N.L."/>
            <person name="Buchanan P."/>
            <person name="Buyck B."/>
            <person name="Bense V."/>
            <person name="Catcheside P."/>
            <person name="Chovatia M."/>
            <person name="Cooper J."/>
            <person name="Damon W."/>
            <person name="Desjardin D."/>
            <person name="Finy P."/>
            <person name="Geml J."/>
            <person name="Haridas S."/>
            <person name="Hughes K."/>
            <person name="Justo A."/>
            <person name="Karasinski D."/>
            <person name="Kautmanova I."/>
            <person name="Kiss B."/>
            <person name="Kocsube S."/>
            <person name="Kotiranta H."/>
            <person name="LaButti K.M."/>
            <person name="Lechner B.E."/>
            <person name="Liimatainen K."/>
            <person name="Lipzen A."/>
            <person name="Lukacs Z."/>
            <person name="Mihaltcheva S."/>
            <person name="Morgado L.N."/>
            <person name="Niskanen T."/>
            <person name="Noordeloos M.E."/>
            <person name="Ohm R.A."/>
            <person name="Ortiz-Santana B."/>
            <person name="Ovrebo C."/>
            <person name="Racz N."/>
            <person name="Riley R."/>
            <person name="Savchenko A."/>
            <person name="Shiryaev A."/>
            <person name="Soop K."/>
            <person name="Spirin V."/>
            <person name="Szebenyi C."/>
            <person name="Tomsovsky M."/>
            <person name="Tulloss R.E."/>
            <person name="Uehling J."/>
            <person name="Grigoriev I.V."/>
            <person name="Vagvolgyi C."/>
            <person name="Papp T."/>
            <person name="Martin F.M."/>
            <person name="Miettinen O."/>
            <person name="Hibbett D.S."/>
            <person name="Nagy L.G."/>
        </authorList>
    </citation>
    <scope>NUCLEOTIDE SEQUENCE [LARGE SCALE GENOMIC DNA]</scope>
    <source>
        <strain evidence="3 4">CBS 121175</strain>
    </source>
</reference>
<feature type="compositionally biased region" description="Low complexity" evidence="1">
    <location>
        <begin position="251"/>
        <end position="269"/>
    </location>
</feature>
<name>A0A5C3KFH2_COPMA</name>
<feature type="region of interest" description="Disordered" evidence="1">
    <location>
        <begin position="192"/>
        <end position="269"/>
    </location>
</feature>
<feature type="compositionally biased region" description="Low complexity" evidence="1">
    <location>
        <begin position="671"/>
        <end position="680"/>
    </location>
</feature>
<feature type="compositionally biased region" description="Low complexity" evidence="1">
    <location>
        <begin position="1606"/>
        <end position="1616"/>
    </location>
</feature>
<accession>A0A5C3KFH2</accession>
<feature type="compositionally biased region" description="Polar residues" evidence="1">
    <location>
        <begin position="1531"/>
        <end position="1546"/>
    </location>
</feature>
<protein>
    <recommendedName>
        <fullName evidence="2">BCAS3 WD40 domain-containing protein</fullName>
    </recommendedName>
</protein>
<feature type="region of interest" description="Disordered" evidence="1">
    <location>
        <begin position="1"/>
        <end position="56"/>
    </location>
</feature>
<feature type="compositionally biased region" description="Basic and acidic residues" evidence="1">
    <location>
        <begin position="69"/>
        <end position="87"/>
    </location>
</feature>
<evidence type="ECO:0000256" key="1">
    <source>
        <dbReference type="SAM" id="MobiDB-lite"/>
    </source>
</evidence>
<dbReference type="GO" id="GO:0005737">
    <property type="term" value="C:cytoplasm"/>
    <property type="evidence" value="ECO:0007669"/>
    <property type="project" value="TreeGrafter"/>
</dbReference>
<gene>
    <name evidence="3" type="ORF">FA15DRAFT_697905</name>
</gene>
<sequence>MPTKSSRNARKNKASNISRQSSLPSSIEPSPLPSAPNSPAQRQLPTPLPELEIEEEAIYNIHKRTVDPHEDYRSTTHNVTSDKDRIRSSRGWNRGRNSLDDMPPTIDIKSELAIYDEDVFPAAALGSSPSPLIDFGGAVLPALDNVKVDTHKPLDIPTHHHHSVYGYGDADTYSLDSGPASYKSPPFIQAELSDEEDERRDETSPSPLPTRPRLLEDTAGDVDDDIRFSVGHTRSPTIPIRTVSSSHRSRPSLSISRSPSSPPGSSSALFSPISARSPVTASVTASVSTAASNTLGSLSRTIRNYTSFNPIPIGNAVPYPPQVSRPVSFGRFSGVQEGTGGRVEQEYEREYERDEYHRYDDGRWGEGEGTGTGTGYGYTPSNPPIRTPVVPNTPVVPDRQGAWRNQQARLLQERERASGGKPVGAPLVQHRPSRSLGSVLPEEVGVNSSSGLSQTLRGHNRDGFDYPSASGDDVDSVSWSRWDSVGSGKAKRTLLILGYTAGIQIWDTTNLGSVKEVLNLNFNTLAVDATLSSSLSASLFEDAEEWRNSRVVAGAVIPAAPTASRRGSGKKGQDGHQEEGPLLGLLLRPVVTPPMDSPRSKFVVYSLKSHQVVEKLEVSGLGERFECNEKFIVISTSSPPTLHIASATSLQVLHSISSSSLASYAPPPPTMASSTSYPPTNTSVPLAGQPKLHLLSTSDTPNVQLPRPVFALSGRLLVYATPPSNTGYSTLAARRGSSGSSTGSGPSPSSFSSTGGFQGRHQGTGGSPSNAFALPNISELTRSVQGRIPTTQAELGSAALKVGGSVLSGMRFLGGKAVEAAKSRIGGGVDGGVGLGAGEGGGVRVSRSAPSDGAGSAGDGLGARNEERVRRRLSNLGLSPVDGDGHGPGPVQVVKGGGSLFALPQTKTRQERGSLVRVVDLSELLAPRSAGAKRELPSAGSSPVTVVEFIASRSQPIASLTFSADGCTLFAVPKDGQVTKVWSVKPAPSVLRSVAKGGGDDEGFGRGGDDGDAGGGNPNALGSATHLYDLRRGVTSGVIEGVEVLKDGLLVGVTTRNRTVHVFPVNPYGGKSDVASHVDGRVRNPGARPLPNKVHLHPIVRIRGSRTDAESNLPRELAPLAFAFVNQNDNVSLPPSLAPNLRPAGSSLPSASPRIASSALPPSSPKPSPRTRFGARSRHQDALLFDSADGTMYLERITMESRPKDGGAVATSFSSVSTSLTSGFASISSSLPGMGGAGPLSRSVSSSVSDRSGGMANLAKQHSERERQQGGVGGVKTEEGLELVGTCSVLATWNLVRGVGWNEIRVPISVEGGDIGRSDSKADDEFLAQAELTTYSSSHQVLPRTIYLSHQFSFYTLGEDYHALIRRYHLNVTGTKIEVRKDIPVQAFTSSGGADSNNELFLDGFGSPASPSRQIAGPRSSFDEPLASALAGDMDFARIQRSETVLPMYPNGVPARQSKSLIPSSIPIKGVGSVAAGLGDGVSGGLDRIRQGIRRQGARIGSRNSAVIDPGMPFEFEEEEADEFMAPRISTGPSQSAQRSLSNSIHTDLDDDVVGHVDEEIWGEGGWDTQDRQAIEDEEQFQTISKTVGPPSNLAEGRKGSTASITTSQPQSLTKSTQKKKSSSKRK</sequence>
<feature type="region of interest" description="Disordered" evidence="1">
    <location>
        <begin position="1136"/>
        <end position="1176"/>
    </location>
</feature>
<feature type="compositionally biased region" description="Low complexity" evidence="1">
    <location>
        <begin position="1241"/>
        <end position="1252"/>
    </location>
</feature>
<feature type="region of interest" description="Disordered" evidence="1">
    <location>
        <begin position="992"/>
        <end position="1018"/>
    </location>
</feature>